<dbReference type="InterPro" id="IPR045853">
    <property type="entry name" value="Pep_chain_release_fac_I_sf"/>
</dbReference>
<protein>
    <submittedName>
        <fullName evidence="3">Peptide chain release factor H</fullName>
    </submittedName>
</protein>
<dbReference type="PROSITE" id="PS00745">
    <property type="entry name" value="RF_PROK_I"/>
    <property type="match status" value="1"/>
</dbReference>
<comment type="caution">
    <text evidence="3">The sequence shown here is derived from an EMBL/GenBank/DDBJ whole genome shotgun (WGS) entry which is preliminary data.</text>
</comment>
<sequence>MLLIQITAAQGPAECELAVRLTLRELLRDAERAGVQLHQVQAVRTAAGYKSVVLQVRPAPQRHARGQAQDDATLLQPWLQSWLGSIQWVFASPLRPGHRRKNWFVAVQRCPDWEPGEQPPDHADAQGIGDDAIVFTACRAAGKGGQHVNTTASAVHAVHQTSGIAIKVMAERSQHANKKLARALIALRLAERAQAAQAHARQARAQLHWRVDRGNPVRVFHAKAPL</sequence>
<dbReference type="GO" id="GO:0003747">
    <property type="term" value="F:translation release factor activity"/>
    <property type="evidence" value="ECO:0007669"/>
    <property type="project" value="InterPro"/>
</dbReference>
<evidence type="ECO:0000313" key="3">
    <source>
        <dbReference type="EMBL" id="RMX01383.1"/>
    </source>
</evidence>
<evidence type="ECO:0000313" key="4">
    <source>
        <dbReference type="Proteomes" id="UP000267521"/>
    </source>
</evidence>
<dbReference type="SUPFAM" id="SSF75620">
    <property type="entry name" value="Release factor"/>
    <property type="match status" value="1"/>
</dbReference>
<dbReference type="InterPro" id="IPR017509">
    <property type="entry name" value="PrfH"/>
</dbReference>
<dbReference type="RefSeq" id="WP_122237153.1">
    <property type="nucleotide sequence ID" value="NZ_RDQM01000001.1"/>
</dbReference>
<dbReference type="Gene3D" id="3.30.70.1660">
    <property type="match status" value="1"/>
</dbReference>
<dbReference type="Gene3D" id="3.30.160.20">
    <property type="match status" value="1"/>
</dbReference>
<evidence type="ECO:0000259" key="2">
    <source>
        <dbReference type="PROSITE" id="PS00745"/>
    </source>
</evidence>
<dbReference type="Proteomes" id="UP000267521">
    <property type="component" value="Unassembled WGS sequence"/>
</dbReference>
<gene>
    <name evidence="3" type="ORF">EBQ26_00995</name>
</gene>
<dbReference type="AlphaFoldDB" id="A0A3M6QE37"/>
<dbReference type="PANTHER" id="PTHR43804">
    <property type="entry name" value="LD18447P"/>
    <property type="match status" value="1"/>
</dbReference>
<accession>A0A3M6QE37</accession>
<dbReference type="PANTHER" id="PTHR43804:SF9">
    <property type="entry name" value="PEPTIDE CHAIN RELEASE FACTOR HOMOLOG-RELATED"/>
    <property type="match status" value="1"/>
</dbReference>
<comment type="similarity">
    <text evidence="1">Belongs to the prokaryotic/mitochondrial release factor family.</text>
</comment>
<dbReference type="Pfam" id="PF00472">
    <property type="entry name" value="RF-1"/>
    <property type="match status" value="1"/>
</dbReference>
<proteinExistence type="inferred from homology"/>
<dbReference type="EMBL" id="RDQM01000001">
    <property type="protein sequence ID" value="RMX01383.1"/>
    <property type="molecule type" value="Genomic_DNA"/>
</dbReference>
<evidence type="ECO:0000256" key="1">
    <source>
        <dbReference type="ARBA" id="ARBA00010835"/>
    </source>
</evidence>
<feature type="domain" description="Prokaryotic-type class I peptide chain release factors" evidence="2">
    <location>
        <begin position="139"/>
        <end position="155"/>
    </location>
</feature>
<dbReference type="InterPro" id="IPR050057">
    <property type="entry name" value="Prokaryotic/Mito_RF"/>
</dbReference>
<organism evidence="3 4">
    <name type="scientific">Allofranklinella schreckenbergeri</name>
    <dbReference type="NCBI Taxonomy" id="1076744"/>
    <lineage>
        <taxon>Bacteria</taxon>
        <taxon>Pseudomonadati</taxon>
        <taxon>Pseudomonadota</taxon>
        <taxon>Betaproteobacteria</taxon>
        <taxon>Burkholderiales</taxon>
        <taxon>Comamonadaceae</taxon>
        <taxon>Allofranklinella</taxon>
    </lineage>
</organism>
<reference evidence="3 4" key="1">
    <citation type="submission" date="2018-10" db="EMBL/GenBank/DDBJ databases">
        <title>Comamonadaceae CDC group NO-1 genome sequencing and assembly.</title>
        <authorList>
            <person name="Bernier A.-M."/>
            <person name="Bernard K."/>
        </authorList>
    </citation>
    <scope>NUCLEOTIDE SEQUENCE [LARGE SCALE GENOMIC DNA]</scope>
    <source>
        <strain evidence="3 4">NML970147</strain>
    </source>
</reference>
<name>A0A3M6QE37_9BURK</name>
<dbReference type="NCBIfam" id="TIGR03072">
    <property type="entry name" value="release_prfH"/>
    <property type="match status" value="1"/>
</dbReference>
<dbReference type="InterPro" id="IPR000352">
    <property type="entry name" value="Pep_chain_release_fac_I"/>
</dbReference>